<evidence type="ECO:0000256" key="1">
    <source>
        <dbReference type="ARBA" id="ARBA00009580"/>
    </source>
</evidence>
<dbReference type="CDD" id="cd14529">
    <property type="entry name" value="TpbA-like"/>
    <property type="match status" value="1"/>
</dbReference>
<protein>
    <recommendedName>
        <fullName evidence="3">Tyrosine specific protein phosphatases domain-containing protein</fullName>
    </recommendedName>
</protein>
<evidence type="ECO:0000259" key="3">
    <source>
        <dbReference type="PROSITE" id="PS50056"/>
    </source>
</evidence>
<evidence type="ECO:0000313" key="5">
    <source>
        <dbReference type="Proteomes" id="UP000349468"/>
    </source>
</evidence>
<sequence length="232" mass="25759">MERLIGAIRLTTSRKQYSSKGFASVIVAMVLSSVISSSASASLTDTSSDASSSTNVWAAPVDKTFNLYEMTPTLYRSGLPNGEGLPLLLRLQVRTVVSFIKEDDAAWLGDAQVKHVNIPLHADRVDDAEVLRVLRVVQSAQNEGPVMMHCKHGRNRTGLMAAMYRVVVQGWRKEDALKEMQYGGYGSLEELADATRYVEKADVAQLRLAMARGECNTTRFSTCYMRNWLTQF</sequence>
<feature type="domain" description="Tyrosine specific protein phosphatases" evidence="3">
    <location>
        <begin position="128"/>
        <end position="181"/>
    </location>
</feature>
<dbReference type="PROSITE" id="PS50056">
    <property type="entry name" value="TYR_PHOSPHATASE_2"/>
    <property type="match status" value="1"/>
</dbReference>
<dbReference type="InterPro" id="IPR029021">
    <property type="entry name" value="Prot-tyrosine_phosphatase-like"/>
</dbReference>
<keyword evidence="2" id="KW-0472">Membrane</keyword>
<dbReference type="AlphaFoldDB" id="A0A5E7QHR1"/>
<evidence type="ECO:0000256" key="2">
    <source>
        <dbReference type="SAM" id="Phobius"/>
    </source>
</evidence>
<dbReference type="InterPro" id="IPR004861">
    <property type="entry name" value="Siw14-like"/>
</dbReference>
<proteinExistence type="inferred from homology"/>
<dbReference type="EMBL" id="CABVIK010000036">
    <property type="protein sequence ID" value="VVP61551.1"/>
    <property type="molecule type" value="Genomic_DNA"/>
</dbReference>
<evidence type="ECO:0000313" key="4">
    <source>
        <dbReference type="EMBL" id="VVP61551.1"/>
    </source>
</evidence>
<keyword evidence="2" id="KW-0812">Transmembrane</keyword>
<dbReference type="Proteomes" id="UP000349468">
    <property type="component" value="Unassembled WGS sequence"/>
</dbReference>
<reference evidence="4 5" key="1">
    <citation type="submission" date="2019-09" db="EMBL/GenBank/DDBJ databases">
        <authorList>
            <person name="Chandra G."/>
            <person name="Truman W A."/>
        </authorList>
    </citation>
    <scope>NUCLEOTIDE SEQUENCE [LARGE SCALE GENOMIC DNA]</scope>
    <source>
        <strain evidence="4">PS870</strain>
    </source>
</reference>
<dbReference type="Pfam" id="PF03162">
    <property type="entry name" value="Y_phosphatase2"/>
    <property type="match status" value="1"/>
</dbReference>
<dbReference type="PANTHER" id="PTHR31126:SF72">
    <property type="entry name" value="DUAL SPECIFICITY PROTEIN PHOSPHATASE TPBA"/>
    <property type="match status" value="1"/>
</dbReference>
<comment type="similarity">
    <text evidence="1">Belongs to the protein-tyrosine phosphatase family.</text>
</comment>
<name>A0A5E7QHR1_PSEFL</name>
<dbReference type="Gene3D" id="3.90.190.10">
    <property type="entry name" value="Protein tyrosine phosphatase superfamily"/>
    <property type="match status" value="1"/>
</dbReference>
<gene>
    <name evidence="4" type="ORF">PS870_06369</name>
</gene>
<keyword evidence="2" id="KW-1133">Transmembrane helix</keyword>
<dbReference type="PROSITE" id="PS00383">
    <property type="entry name" value="TYR_PHOSPHATASE_1"/>
    <property type="match status" value="1"/>
</dbReference>
<feature type="transmembrane region" description="Helical" evidence="2">
    <location>
        <begin position="21"/>
        <end position="43"/>
    </location>
</feature>
<dbReference type="SUPFAM" id="SSF52799">
    <property type="entry name" value="(Phosphotyrosine protein) phosphatases II"/>
    <property type="match status" value="1"/>
</dbReference>
<dbReference type="PANTHER" id="PTHR31126">
    <property type="entry name" value="TYROSINE-PROTEIN PHOSPHATASE"/>
    <property type="match status" value="1"/>
</dbReference>
<dbReference type="GO" id="GO:0016791">
    <property type="term" value="F:phosphatase activity"/>
    <property type="evidence" value="ECO:0007669"/>
    <property type="project" value="TreeGrafter"/>
</dbReference>
<organism evidence="4 5">
    <name type="scientific">Pseudomonas fluorescens</name>
    <dbReference type="NCBI Taxonomy" id="294"/>
    <lineage>
        <taxon>Bacteria</taxon>
        <taxon>Pseudomonadati</taxon>
        <taxon>Pseudomonadota</taxon>
        <taxon>Gammaproteobacteria</taxon>
        <taxon>Pseudomonadales</taxon>
        <taxon>Pseudomonadaceae</taxon>
        <taxon>Pseudomonas</taxon>
    </lineage>
</organism>
<accession>A0A5E7QHR1</accession>
<dbReference type="InterPro" id="IPR000387">
    <property type="entry name" value="Tyr_Pase_dom"/>
</dbReference>
<dbReference type="InterPro" id="IPR016130">
    <property type="entry name" value="Tyr_Pase_AS"/>
</dbReference>